<dbReference type="EMBL" id="JASJOT010000034">
    <property type="protein sequence ID" value="MDJ1497655.1"/>
    <property type="molecule type" value="Genomic_DNA"/>
</dbReference>
<evidence type="ECO:0000313" key="1">
    <source>
        <dbReference type="EMBL" id="MDJ1497655.1"/>
    </source>
</evidence>
<reference evidence="1 2" key="1">
    <citation type="submission" date="2023-05" db="EMBL/GenBank/DDBJ databases">
        <authorList>
            <person name="Zhang X."/>
        </authorList>
    </citation>
    <scope>NUCLEOTIDE SEQUENCE [LARGE SCALE GENOMIC DNA]</scope>
    <source>
        <strain evidence="1 2">DM2B3-1</strain>
    </source>
</reference>
<evidence type="ECO:0000313" key="2">
    <source>
        <dbReference type="Proteomes" id="UP001228581"/>
    </source>
</evidence>
<name>A0ABT7CV51_9BACT</name>
<dbReference type="RefSeq" id="WP_314003397.1">
    <property type="nucleotide sequence ID" value="NZ_JASJOT010000034.1"/>
</dbReference>
<organism evidence="1 2">
    <name type="scientific">Xanthocytophaga flava</name>
    <dbReference type="NCBI Taxonomy" id="3048013"/>
    <lineage>
        <taxon>Bacteria</taxon>
        <taxon>Pseudomonadati</taxon>
        <taxon>Bacteroidota</taxon>
        <taxon>Cytophagia</taxon>
        <taxon>Cytophagales</taxon>
        <taxon>Rhodocytophagaceae</taxon>
        <taxon>Xanthocytophaga</taxon>
    </lineage>
</organism>
<dbReference type="Pfam" id="PF20137">
    <property type="entry name" value="BubE"/>
    <property type="match status" value="1"/>
</dbReference>
<accession>A0ABT7CV51</accession>
<comment type="caution">
    <text evidence="1">The sequence shown here is derived from an EMBL/GenBank/DDBJ whole genome shotgun (WGS) entry which is preliminary data.</text>
</comment>
<proteinExistence type="predicted"/>
<protein>
    <submittedName>
        <fullName evidence="1">DUF6527 family protein</fullName>
    </submittedName>
</protein>
<gene>
    <name evidence="1" type="ORF">QNI19_32245</name>
</gene>
<dbReference type="InterPro" id="IPR045384">
    <property type="entry name" value="DUF6527"/>
</dbReference>
<sequence length="115" mass="13586">MITFAYQFVDLIPDRLEEGIVYITIPYSTVVHLCMCGCKKEVVTPLSPTDWQITFNGESVSLHPSIGNWNFECQSHYWLIRNQVRFVKRWSQDQIVEGRKKDKQRKGIFFRKKGE</sequence>
<keyword evidence="2" id="KW-1185">Reference proteome</keyword>
<dbReference type="Proteomes" id="UP001228581">
    <property type="component" value="Unassembled WGS sequence"/>
</dbReference>